<comment type="caution">
    <text evidence="1">The sequence shown here is derived from an EMBL/GenBank/DDBJ whole genome shotgun (WGS) entry which is preliminary data.</text>
</comment>
<keyword evidence="2" id="KW-1185">Reference proteome</keyword>
<evidence type="ECO:0000313" key="2">
    <source>
        <dbReference type="Proteomes" id="UP000828048"/>
    </source>
</evidence>
<dbReference type="EMBL" id="CM037156">
    <property type="protein sequence ID" value="KAH7836841.1"/>
    <property type="molecule type" value="Genomic_DNA"/>
</dbReference>
<name>A0ACB7X802_9ERIC</name>
<organism evidence="1 2">
    <name type="scientific">Vaccinium darrowii</name>
    <dbReference type="NCBI Taxonomy" id="229202"/>
    <lineage>
        <taxon>Eukaryota</taxon>
        <taxon>Viridiplantae</taxon>
        <taxon>Streptophyta</taxon>
        <taxon>Embryophyta</taxon>
        <taxon>Tracheophyta</taxon>
        <taxon>Spermatophyta</taxon>
        <taxon>Magnoliopsida</taxon>
        <taxon>eudicotyledons</taxon>
        <taxon>Gunneridae</taxon>
        <taxon>Pentapetalae</taxon>
        <taxon>asterids</taxon>
        <taxon>Ericales</taxon>
        <taxon>Ericaceae</taxon>
        <taxon>Vaccinioideae</taxon>
        <taxon>Vaccinieae</taxon>
        <taxon>Vaccinium</taxon>
    </lineage>
</organism>
<gene>
    <name evidence="1" type="ORF">Vadar_006301</name>
</gene>
<reference evidence="1 2" key="1">
    <citation type="journal article" date="2021" name="Hortic Res">
        <title>High-quality reference genome and annotation aids understanding of berry development for evergreen blueberry (Vaccinium darrowii).</title>
        <authorList>
            <person name="Yu J."/>
            <person name="Hulse-Kemp A.M."/>
            <person name="Babiker E."/>
            <person name="Staton M."/>
        </authorList>
    </citation>
    <scope>NUCLEOTIDE SEQUENCE [LARGE SCALE GENOMIC DNA]</scope>
    <source>
        <strain evidence="2">cv. NJ 8807/NJ 8810</strain>
        <tissue evidence="1">Young leaf</tissue>
    </source>
</reference>
<dbReference type="Proteomes" id="UP000828048">
    <property type="component" value="Chromosome 6"/>
</dbReference>
<protein>
    <submittedName>
        <fullName evidence="1">Uncharacterized protein</fullName>
    </submittedName>
</protein>
<proteinExistence type="predicted"/>
<evidence type="ECO:0000313" key="1">
    <source>
        <dbReference type="EMBL" id="KAH7836841.1"/>
    </source>
</evidence>
<sequence>MEETCMTPDSFVCVALIEALLSNSNPLLAFEILKKMLHSQTFLDLNGKNHLWLRLREAILKLSKDCSTSSDIMSLTEDGSIPIISIISDIVDEDGKEPIA</sequence>
<accession>A0ACB7X802</accession>